<feature type="region of interest" description="Disordered" evidence="1">
    <location>
        <begin position="40"/>
        <end position="61"/>
    </location>
</feature>
<feature type="compositionally biased region" description="Polar residues" evidence="1">
    <location>
        <begin position="41"/>
        <end position="53"/>
    </location>
</feature>
<name>M1S265_9REOV</name>
<sequence length="174" mass="19161">AGNAICLSVTIHAVMAVTLVKLLVSKAVKLVPMPLQKFRSRVQNPSNPKTSIYRSPLPSPQDQNIQISSDLKLSLRSGPGITPTMTAVVVGHLLKSCLLSSQTENECTSREMIGKDHKGIWAYKRERPGAQRPCPERLILRLSKLPKFNRNPVTLSNLEGSPVRAFRVSPVRMA</sequence>
<organism evidence="2">
    <name type="scientific">Muscovy duck reovirus</name>
    <dbReference type="NCBI Taxonomy" id="77153"/>
    <lineage>
        <taxon>Viruses</taxon>
        <taxon>Riboviria</taxon>
        <taxon>Orthornavirae</taxon>
        <taxon>Duplornaviricota</taxon>
        <taxon>Resentoviricetes</taxon>
        <taxon>Reovirales</taxon>
        <taxon>Spinareoviridae</taxon>
        <taxon>Orthoreovirus</taxon>
        <taxon>Orthoreovirus avis</taxon>
        <taxon>Avian orthoreovirus</taxon>
    </lineage>
</organism>
<feature type="non-terminal residue" evidence="2">
    <location>
        <position position="174"/>
    </location>
</feature>
<accession>M1S265</accession>
<reference evidence="2" key="1">
    <citation type="submission" date="2012-11" db="EMBL/GenBank/DDBJ databases">
        <title>Novel reovirus of Muscovy ducks (Carina moschata) in south western Poland.</title>
        <authorList>
            <person name="Wozniakowski G."/>
            <person name="Samorek-Salamonowicz E."/>
            <person name="Gawel A."/>
        </authorList>
    </citation>
    <scope>NUCLEOTIDE SEQUENCE</scope>
    <source>
        <strain evidence="2">GAW1</strain>
    </source>
</reference>
<feature type="non-terminal residue" evidence="2">
    <location>
        <position position="1"/>
    </location>
</feature>
<evidence type="ECO:0000313" key="2">
    <source>
        <dbReference type="EMBL" id="AGG20355.1"/>
    </source>
</evidence>
<dbReference type="EMBL" id="KC218913">
    <property type="protein sequence ID" value="AGG20355.1"/>
    <property type="molecule type" value="Genomic_RNA"/>
</dbReference>
<protein>
    <submittedName>
        <fullName evidence="2">Sigma NS</fullName>
    </submittedName>
</protein>
<evidence type="ECO:0000256" key="1">
    <source>
        <dbReference type="SAM" id="MobiDB-lite"/>
    </source>
</evidence>
<proteinExistence type="predicted"/>